<reference evidence="6 7" key="1">
    <citation type="submission" date="2014-09" db="EMBL/GenBank/DDBJ databases">
        <authorList>
            <person name="Magalhaes I.L.F."/>
            <person name="Oliveira U."/>
            <person name="Santos F.R."/>
            <person name="Vidigal T.H.D.A."/>
            <person name="Brescovit A.D."/>
            <person name="Santos A.J."/>
        </authorList>
    </citation>
    <scope>NUCLEOTIDE SEQUENCE [LARGE SCALE GENOMIC DNA]</scope>
</reference>
<dbReference type="Gene3D" id="2.40.100.10">
    <property type="entry name" value="Cyclophilin-like"/>
    <property type="match status" value="1"/>
</dbReference>
<keyword evidence="3" id="KW-0697">Rotamase</keyword>
<dbReference type="GO" id="GO:0005737">
    <property type="term" value="C:cytoplasm"/>
    <property type="evidence" value="ECO:0007669"/>
    <property type="project" value="TreeGrafter"/>
</dbReference>
<dbReference type="InterPro" id="IPR019734">
    <property type="entry name" value="TPR_rpt"/>
</dbReference>
<dbReference type="GO" id="GO:0003755">
    <property type="term" value="F:peptidyl-prolyl cis-trans isomerase activity"/>
    <property type="evidence" value="ECO:0007669"/>
    <property type="project" value="UniProtKB-KW"/>
</dbReference>
<evidence type="ECO:0000256" key="4">
    <source>
        <dbReference type="ARBA" id="ARBA00023235"/>
    </source>
</evidence>
<dbReference type="Pfam" id="PF00160">
    <property type="entry name" value="Pro_isomerase"/>
    <property type="match status" value="1"/>
</dbReference>
<evidence type="ECO:0000313" key="7">
    <source>
        <dbReference type="Proteomes" id="UP000054845"/>
    </source>
</evidence>
<organism evidence="6 7">
    <name type="scientific">Ceraceosorus bombacis</name>
    <dbReference type="NCBI Taxonomy" id="401625"/>
    <lineage>
        <taxon>Eukaryota</taxon>
        <taxon>Fungi</taxon>
        <taxon>Dikarya</taxon>
        <taxon>Basidiomycota</taxon>
        <taxon>Ustilaginomycotina</taxon>
        <taxon>Exobasidiomycetes</taxon>
        <taxon>Ceraceosorales</taxon>
        <taxon>Ceraceosoraceae</taxon>
        <taxon>Ceraceosorus</taxon>
    </lineage>
</organism>
<dbReference type="SUPFAM" id="SSF50891">
    <property type="entry name" value="Cyclophilin-like"/>
    <property type="match status" value="1"/>
</dbReference>
<dbReference type="SMART" id="SM00028">
    <property type="entry name" value="TPR"/>
    <property type="match status" value="2"/>
</dbReference>
<keyword evidence="4" id="KW-0413">Isomerase</keyword>
<dbReference type="OrthoDB" id="193499at2759"/>
<dbReference type="PRINTS" id="PR00153">
    <property type="entry name" value="CSAPPISMRASE"/>
</dbReference>
<dbReference type="AlphaFoldDB" id="A0A0P1BA04"/>
<evidence type="ECO:0000256" key="3">
    <source>
        <dbReference type="ARBA" id="ARBA00023110"/>
    </source>
</evidence>
<dbReference type="SUPFAM" id="SSF48452">
    <property type="entry name" value="TPR-like"/>
    <property type="match status" value="1"/>
</dbReference>
<dbReference type="FunFam" id="2.40.100.10:FF:000001">
    <property type="entry name" value="Peptidyl-prolyl cis-trans isomerase"/>
    <property type="match status" value="1"/>
</dbReference>
<dbReference type="GO" id="GO:0006457">
    <property type="term" value="P:protein folding"/>
    <property type="evidence" value="ECO:0007669"/>
    <property type="project" value="TreeGrafter"/>
</dbReference>
<dbReference type="Proteomes" id="UP000054845">
    <property type="component" value="Unassembled WGS sequence"/>
</dbReference>
<proteinExistence type="predicted"/>
<name>A0A0P1BA04_9BASI</name>
<protein>
    <recommendedName>
        <fullName evidence="2">peptidylprolyl isomerase</fullName>
        <ecNumber evidence="2">5.2.1.8</ecNumber>
    </recommendedName>
</protein>
<dbReference type="PROSITE" id="PS50072">
    <property type="entry name" value="CSA_PPIASE_2"/>
    <property type="match status" value="1"/>
</dbReference>
<evidence type="ECO:0000256" key="1">
    <source>
        <dbReference type="ARBA" id="ARBA00000971"/>
    </source>
</evidence>
<evidence type="ECO:0000313" key="6">
    <source>
        <dbReference type="EMBL" id="CEH12631.1"/>
    </source>
</evidence>
<evidence type="ECO:0000259" key="5">
    <source>
        <dbReference type="PROSITE" id="PS50072"/>
    </source>
</evidence>
<keyword evidence="7" id="KW-1185">Reference proteome</keyword>
<dbReference type="CDD" id="cd01926">
    <property type="entry name" value="cyclophilin_ABH_like"/>
    <property type="match status" value="1"/>
</dbReference>
<dbReference type="InterPro" id="IPR002130">
    <property type="entry name" value="Cyclophilin-type_PPIase_dom"/>
</dbReference>
<dbReference type="InterPro" id="IPR011990">
    <property type="entry name" value="TPR-like_helical_dom_sf"/>
</dbReference>
<dbReference type="PANTHER" id="PTHR11071:SF561">
    <property type="entry name" value="PEPTIDYL-PROLYL CIS-TRANS ISOMERASE D-RELATED"/>
    <property type="match status" value="1"/>
</dbReference>
<dbReference type="EMBL" id="CCYA01000181">
    <property type="protein sequence ID" value="CEH12631.1"/>
    <property type="molecule type" value="Genomic_DNA"/>
</dbReference>
<evidence type="ECO:0000256" key="2">
    <source>
        <dbReference type="ARBA" id="ARBA00013194"/>
    </source>
</evidence>
<dbReference type="EC" id="5.2.1.8" evidence="2"/>
<dbReference type="GO" id="GO:0016018">
    <property type="term" value="F:cyclosporin A binding"/>
    <property type="evidence" value="ECO:0007669"/>
    <property type="project" value="TreeGrafter"/>
</dbReference>
<sequence length="391" mass="42620">MTTANPHVFFDVMFGGEAPASRAGQNRIVFELFADKVPKTAENFRALATGEKGDGLHYKASTFHRIKQFMIQGGDFTNHNGTGGKSIYGEKFEDENFDLKHSEPFLLSMANAGPGTNGSQFFITTVPTPHLDGKHVVFGKVIAGKAVVRRMEAVETEAQDRPKEPITIADCGVIETGAPWGIEPDGEDKYEDWPEDAGEEIEKDPKAALRVATELRGLGNARFGKGEFAGALEKWQKAIRYLNVHPVLPEPHSEDKALVEEYATLRNALSLNSALCALKLTPPNGKVAVNETQNVIARIGGENWSDDYPPRVKSDLAKAYYRRALGQVALKNEDAALADLETTLHFAPGDAGALREKQAIHARRAAKREQQKAAYGKFFGGNKSAAAKSAE</sequence>
<dbReference type="Gene3D" id="1.25.40.10">
    <property type="entry name" value="Tetratricopeptide repeat domain"/>
    <property type="match status" value="1"/>
</dbReference>
<dbReference type="PANTHER" id="PTHR11071">
    <property type="entry name" value="PEPTIDYL-PROLYL CIS-TRANS ISOMERASE"/>
    <property type="match status" value="1"/>
</dbReference>
<accession>A0A0P1BA04</accession>
<dbReference type="InterPro" id="IPR029000">
    <property type="entry name" value="Cyclophilin-like_dom_sf"/>
</dbReference>
<feature type="domain" description="PPIase cyclophilin-type" evidence="5">
    <location>
        <begin position="26"/>
        <end position="173"/>
    </location>
</feature>
<dbReference type="STRING" id="401625.A0A0P1BA04"/>
<comment type="catalytic activity">
    <reaction evidence="1">
        <text>[protein]-peptidylproline (omega=180) = [protein]-peptidylproline (omega=0)</text>
        <dbReference type="Rhea" id="RHEA:16237"/>
        <dbReference type="Rhea" id="RHEA-COMP:10747"/>
        <dbReference type="Rhea" id="RHEA-COMP:10748"/>
        <dbReference type="ChEBI" id="CHEBI:83833"/>
        <dbReference type="ChEBI" id="CHEBI:83834"/>
        <dbReference type="EC" id="5.2.1.8"/>
    </reaction>
</comment>